<dbReference type="EMBL" id="JBDPGJ010000006">
    <property type="protein sequence ID" value="MEX0408859.1"/>
    <property type="molecule type" value="Genomic_DNA"/>
</dbReference>
<name>A0ABV3SQ88_9HYPH</name>
<dbReference type="NCBIfam" id="NF037995">
    <property type="entry name" value="TRAP_S1"/>
    <property type="match status" value="1"/>
</dbReference>
<sequence>MSKKPKQSVIPLGAAGWALALAVLPLAAQPVAAQEVELRAADSLPTGHYIAQSLIEPFMERVSERTGKTEFAYFPAEQLGKAKDLLSLTQTGVTDIGYVGPSYVSDKMPLSAVGQLPEAFATSCEGTMAYWEIAKPGGPLDEAEFAPNGVRLLMAMVLPPYNLLTSSREITGLDSMKGLKIRSTGGALDLTVQKIGGVPVQMPAPEVREALSRGTIDAGLFPYPSVTPYGMEAFLDWGTQGLNFGSFVATYVISTDKWNSLPEDVQQAMTEIGEELTREGCEAADAGNMEVKQQIADAGVTFVDLPPEDVEKLGEILSTVGSEWAAQLDSQGKPGSDILEAFRAALAKN</sequence>
<feature type="chain" id="PRO_5046514934" evidence="2">
    <location>
        <begin position="34"/>
        <end position="349"/>
    </location>
</feature>
<accession>A0ABV3SQ88</accession>
<dbReference type="InterPro" id="IPR038404">
    <property type="entry name" value="TRAP_DctP_sf"/>
</dbReference>
<comment type="caution">
    <text evidence="3">The sequence shown here is derived from an EMBL/GenBank/DDBJ whole genome shotgun (WGS) entry which is preliminary data.</text>
</comment>
<evidence type="ECO:0000313" key="3">
    <source>
        <dbReference type="EMBL" id="MEX0408859.1"/>
    </source>
</evidence>
<dbReference type="SUPFAM" id="SSF53850">
    <property type="entry name" value="Periplasmic binding protein-like II"/>
    <property type="match status" value="1"/>
</dbReference>
<dbReference type="Gene3D" id="3.40.190.170">
    <property type="entry name" value="Bacterial extracellular solute-binding protein, family 7"/>
    <property type="match status" value="1"/>
</dbReference>
<evidence type="ECO:0000256" key="1">
    <source>
        <dbReference type="ARBA" id="ARBA00022729"/>
    </source>
</evidence>
<keyword evidence="4" id="KW-1185">Reference proteome</keyword>
<dbReference type="Pfam" id="PF03480">
    <property type="entry name" value="DctP"/>
    <property type="match status" value="1"/>
</dbReference>
<dbReference type="CDD" id="cd13601">
    <property type="entry name" value="PBP2_TRAP_DctP1_3_4_like"/>
    <property type="match status" value="1"/>
</dbReference>
<feature type="signal peptide" evidence="2">
    <location>
        <begin position="1"/>
        <end position="33"/>
    </location>
</feature>
<dbReference type="InterPro" id="IPR018389">
    <property type="entry name" value="DctP_fam"/>
</dbReference>
<dbReference type="RefSeq" id="WP_367956707.1">
    <property type="nucleotide sequence ID" value="NZ_JBDPGJ010000006.1"/>
</dbReference>
<gene>
    <name evidence="3" type="primary">dctP</name>
    <name evidence="3" type="ORF">ABGN05_24770</name>
</gene>
<reference evidence="3 4" key="1">
    <citation type="submission" date="2024-05" db="EMBL/GenBank/DDBJ databases">
        <authorList>
            <person name="Jiang F."/>
        </authorList>
    </citation>
    <scope>NUCLEOTIDE SEQUENCE [LARGE SCALE GENOMIC DNA]</scope>
    <source>
        <strain evidence="3 4">LZ166</strain>
    </source>
</reference>
<dbReference type="PANTHER" id="PTHR33376">
    <property type="match status" value="1"/>
</dbReference>
<proteinExistence type="predicted"/>
<keyword evidence="1 2" id="KW-0732">Signal</keyword>
<protein>
    <submittedName>
        <fullName evidence="3">TRAP transporter substrate-binding protein DctP</fullName>
    </submittedName>
</protein>
<organism evidence="3 4">
    <name type="scientific">Aquibium pacificus</name>
    <dbReference type="NCBI Taxonomy" id="3153579"/>
    <lineage>
        <taxon>Bacteria</taxon>
        <taxon>Pseudomonadati</taxon>
        <taxon>Pseudomonadota</taxon>
        <taxon>Alphaproteobacteria</taxon>
        <taxon>Hyphomicrobiales</taxon>
        <taxon>Phyllobacteriaceae</taxon>
        <taxon>Aquibium</taxon>
    </lineage>
</organism>
<evidence type="ECO:0000313" key="4">
    <source>
        <dbReference type="Proteomes" id="UP001556692"/>
    </source>
</evidence>
<dbReference type="PANTHER" id="PTHR33376:SF15">
    <property type="entry name" value="BLL6794 PROTEIN"/>
    <property type="match status" value="1"/>
</dbReference>
<evidence type="ECO:0000256" key="2">
    <source>
        <dbReference type="SAM" id="SignalP"/>
    </source>
</evidence>
<dbReference type="Proteomes" id="UP001556692">
    <property type="component" value="Unassembled WGS sequence"/>
</dbReference>